<sequence>MKKSSSSRLSREELDKLYLVLVYLTLAQSKFNFSLFFFFPLFLLCSEEDAKKSIYSVSTKYYYAFGCKFPEDFAYKIRSLPNVKWVLPDSYLCHGESGYGGEPFADGEVVPYNDKYHADWIWNQHNNKLKSVPCPRKARRKRKKN</sequence>
<reference evidence="5 6" key="1">
    <citation type="submission" date="2013-10" db="EMBL/GenBank/DDBJ databases">
        <authorList>
            <consortium name="International Citrus Genome Consortium"/>
            <person name="Jenkins J."/>
            <person name="Schmutz J."/>
            <person name="Prochnik S."/>
            <person name="Rokhsar D."/>
            <person name="Gmitter F."/>
            <person name="Ollitrault P."/>
            <person name="Machado M."/>
            <person name="Talon M."/>
            <person name="Wincker P."/>
            <person name="Jaillon O."/>
            <person name="Morgante M."/>
        </authorList>
    </citation>
    <scope>NUCLEOTIDE SEQUENCE</scope>
    <source>
        <strain evidence="6">cv. Clemenules</strain>
    </source>
</reference>
<protein>
    <recommendedName>
        <fullName evidence="4">MORF/ORRM1/DAG-like MORF domain-containing protein</fullName>
    </recommendedName>
</protein>
<keyword evidence="3" id="KW-1133">Transmembrane helix</keyword>
<dbReference type="Pfam" id="PF21864">
    <property type="entry name" value="MORF_dom"/>
    <property type="match status" value="1"/>
</dbReference>
<evidence type="ECO:0000313" key="6">
    <source>
        <dbReference type="Proteomes" id="UP000030687"/>
    </source>
</evidence>
<dbReference type="EMBL" id="KI536925">
    <property type="protein sequence ID" value="ESR39912.1"/>
    <property type="molecule type" value="Genomic_DNA"/>
</dbReference>
<dbReference type="PANTHER" id="PTHR31346:SF12">
    <property type="entry name" value="MULTIPLE ORGANELLAR RNA EDITING FACTOR 7, MITOCHONDRIAL"/>
    <property type="match status" value="1"/>
</dbReference>
<feature type="domain" description="MORF/ORRM1/DAG-like MORF" evidence="4">
    <location>
        <begin position="44"/>
        <end position="104"/>
    </location>
</feature>
<dbReference type="InterPro" id="IPR039206">
    <property type="entry name" value="MORF/ORRM1/DAG-like"/>
</dbReference>
<organism evidence="5 6">
    <name type="scientific">Citrus clementina</name>
    <name type="common">Clementine</name>
    <name type="synonym">Citrus deliciosa x Citrus sinensis</name>
    <dbReference type="NCBI Taxonomy" id="85681"/>
    <lineage>
        <taxon>Eukaryota</taxon>
        <taxon>Viridiplantae</taxon>
        <taxon>Streptophyta</taxon>
        <taxon>Embryophyta</taxon>
        <taxon>Tracheophyta</taxon>
        <taxon>Spermatophyta</taxon>
        <taxon>Magnoliopsida</taxon>
        <taxon>eudicotyledons</taxon>
        <taxon>Gunneridae</taxon>
        <taxon>Pentapetalae</taxon>
        <taxon>rosids</taxon>
        <taxon>malvids</taxon>
        <taxon>Sapindales</taxon>
        <taxon>Rutaceae</taxon>
        <taxon>Aurantioideae</taxon>
        <taxon>Citrus</taxon>
    </lineage>
</organism>
<dbReference type="GO" id="GO:0016554">
    <property type="term" value="P:cytidine to uridine editing"/>
    <property type="evidence" value="ECO:0007669"/>
    <property type="project" value="InterPro"/>
</dbReference>
<accession>V4SH33</accession>
<name>V4SH33_CITCL</name>
<dbReference type="PANTHER" id="PTHR31346">
    <property type="entry name" value="MULTIPLE ORGANELLAR RNA EDITING FACTOR 2, CHLOROPLASTIC-RELATED-RELATED"/>
    <property type="match status" value="1"/>
</dbReference>
<evidence type="ECO:0000313" key="5">
    <source>
        <dbReference type="EMBL" id="ESR39912.1"/>
    </source>
</evidence>
<gene>
    <name evidence="5" type="ORF">CICLE_v10026560mg</name>
</gene>
<keyword evidence="3" id="KW-0812">Transmembrane</keyword>
<dbReference type="GO" id="GO:0006397">
    <property type="term" value="P:mRNA processing"/>
    <property type="evidence" value="ECO:0007669"/>
    <property type="project" value="UniProtKB-KW"/>
</dbReference>
<evidence type="ECO:0000256" key="3">
    <source>
        <dbReference type="SAM" id="Phobius"/>
    </source>
</evidence>
<evidence type="ECO:0000256" key="2">
    <source>
        <dbReference type="ARBA" id="ARBA00022946"/>
    </source>
</evidence>
<dbReference type="GO" id="GO:0005739">
    <property type="term" value="C:mitochondrion"/>
    <property type="evidence" value="ECO:0007669"/>
    <property type="project" value="TreeGrafter"/>
</dbReference>
<dbReference type="Gramene" id="ESR39912">
    <property type="protein sequence ID" value="ESR39912"/>
    <property type="gene ID" value="CICLE_v10026560mg"/>
</dbReference>
<dbReference type="Proteomes" id="UP000030687">
    <property type="component" value="Unassembled WGS sequence"/>
</dbReference>
<dbReference type="AlphaFoldDB" id="V4SH33"/>
<dbReference type="InterPro" id="IPR054059">
    <property type="entry name" value="MORF/ORRM1/DAG-like_MORF"/>
</dbReference>
<evidence type="ECO:0000256" key="1">
    <source>
        <dbReference type="ARBA" id="ARBA00022664"/>
    </source>
</evidence>
<feature type="transmembrane region" description="Helical" evidence="3">
    <location>
        <begin position="20"/>
        <end position="43"/>
    </location>
</feature>
<keyword evidence="1" id="KW-0507">mRNA processing</keyword>
<keyword evidence="2" id="KW-0809">Transit peptide</keyword>
<keyword evidence="3" id="KW-0472">Membrane</keyword>
<evidence type="ECO:0000259" key="4">
    <source>
        <dbReference type="Pfam" id="PF21864"/>
    </source>
</evidence>
<keyword evidence="6" id="KW-1185">Reference proteome</keyword>
<dbReference type="GO" id="GO:0080156">
    <property type="term" value="P:mitochondrial mRNA modification"/>
    <property type="evidence" value="ECO:0007669"/>
    <property type="project" value="TreeGrafter"/>
</dbReference>
<proteinExistence type="predicted"/>